<name>X0Z6R3_9ZZZZ</name>
<organism evidence="1">
    <name type="scientific">marine sediment metagenome</name>
    <dbReference type="NCBI Taxonomy" id="412755"/>
    <lineage>
        <taxon>unclassified sequences</taxon>
        <taxon>metagenomes</taxon>
        <taxon>ecological metagenomes</taxon>
    </lineage>
</organism>
<feature type="non-terminal residue" evidence="1">
    <location>
        <position position="1"/>
    </location>
</feature>
<reference evidence="1" key="1">
    <citation type="journal article" date="2014" name="Front. Microbiol.">
        <title>High frequency of phylogenetically diverse reductive dehalogenase-homologous genes in deep subseafloor sedimentary metagenomes.</title>
        <authorList>
            <person name="Kawai M."/>
            <person name="Futagami T."/>
            <person name="Toyoda A."/>
            <person name="Takaki Y."/>
            <person name="Nishi S."/>
            <person name="Hori S."/>
            <person name="Arai W."/>
            <person name="Tsubouchi T."/>
            <person name="Morono Y."/>
            <person name="Uchiyama I."/>
            <person name="Ito T."/>
            <person name="Fujiyama A."/>
            <person name="Inagaki F."/>
            <person name="Takami H."/>
        </authorList>
    </citation>
    <scope>NUCLEOTIDE SEQUENCE</scope>
    <source>
        <strain evidence="1">Expedition CK06-06</strain>
    </source>
</reference>
<sequence>PEEMIEKVKSLRENLIETIVETNDEMLIYSFVAWFRRHFSQETMPKAFKDYLIYSFSFFDSSIIFS</sequence>
<dbReference type="AlphaFoldDB" id="X0Z6R3"/>
<gene>
    <name evidence="1" type="ORF">S01H4_12567</name>
</gene>
<proteinExistence type="predicted"/>
<evidence type="ECO:0000313" key="1">
    <source>
        <dbReference type="EMBL" id="GAG65000.1"/>
    </source>
</evidence>
<dbReference type="EMBL" id="BART01005371">
    <property type="protein sequence ID" value="GAG65000.1"/>
    <property type="molecule type" value="Genomic_DNA"/>
</dbReference>
<protein>
    <submittedName>
        <fullName evidence="1">Uncharacterized protein</fullName>
    </submittedName>
</protein>
<comment type="caution">
    <text evidence="1">The sequence shown here is derived from an EMBL/GenBank/DDBJ whole genome shotgun (WGS) entry which is preliminary data.</text>
</comment>
<accession>X0Z6R3</accession>